<evidence type="ECO:0000313" key="3">
    <source>
        <dbReference type="EnsemblMetazoa" id="ASIC013014-PA"/>
    </source>
</evidence>
<evidence type="ECO:0000256" key="1">
    <source>
        <dbReference type="SAM" id="MobiDB-lite"/>
    </source>
</evidence>
<feature type="compositionally biased region" description="Low complexity" evidence="1">
    <location>
        <begin position="52"/>
        <end position="82"/>
    </location>
</feature>
<evidence type="ECO:0000313" key="4">
    <source>
        <dbReference type="Proteomes" id="UP000030765"/>
    </source>
</evidence>
<dbReference type="EMBL" id="KE525298">
    <property type="protein sequence ID" value="KFB45095.1"/>
    <property type="molecule type" value="Genomic_DNA"/>
</dbReference>
<protein>
    <submittedName>
        <fullName evidence="2 3">Dsim\GD16514-PA-like protein</fullName>
    </submittedName>
</protein>
<evidence type="ECO:0000313" key="2">
    <source>
        <dbReference type="EMBL" id="KFB45095.1"/>
    </source>
</evidence>
<feature type="region of interest" description="Disordered" evidence="1">
    <location>
        <begin position="1"/>
        <end position="26"/>
    </location>
</feature>
<proteinExistence type="predicted"/>
<feature type="region of interest" description="Disordered" evidence="1">
    <location>
        <begin position="47"/>
        <end position="107"/>
    </location>
</feature>
<organism evidence="2">
    <name type="scientific">Anopheles sinensis</name>
    <name type="common">Mosquito</name>
    <dbReference type="NCBI Taxonomy" id="74873"/>
    <lineage>
        <taxon>Eukaryota</taxon>
        <taxon>Metazoa</taxon>
        <taxon>Ecdysozoa</taxon>
        <taxon>Arthropoda</taxon>
        <taxon>Hexapoda</taxon>
        <taxon>Insecta</taxon>
        <taxon>Pterygota</taxon>
        <taxon>Neoptera</taxon>
        <taxon>Endopterygota</taxon>
        <taxon>Diptera</taxon>
        <taxon>Nematocera</taxon>
        <taxon>Culicoidea</taxon>
        <taxon>Culicidae</taxon>
        <taxon>Anophelinae</taxon>
        <taxon>Anopheles</taxon>
    </lineage>
</organism>
<dbReference type="EMBL" id="ATLV01020330">
    <property type="status" value="NOT_ANNOTATED_CDS"/>
    <property type="molecule type" value="Genomic_DNA"/>
</dbReference>
<name>A0A084W4F1_ANOSI</name>
<reference evidence="3" key="2">
    <citation type="submission" date="2020-05" db="UniProtKB">
        <authorList>
            <consortium name="EnsemblMetazoa"/>
        </authorList>
    </citation>
    <scope>IDENTIFICATION</scope>
</reference>
<dbReference type="STRING" id="74873.A0A084W4F1"/>
<reference evidence="2 4" key="1">
    <citation type="journal article" date="2014" name="BMC Genomics">
        <title>Genome sequence of Anopheles sinensis provides insight into genetics basis of mosquito competence for malaria parasites.</title>
        <authorList>
            <person name="Zhou D."/>
            <person name="Zhang D."/>
            <person name="Ding G."/>
            <person name="Shi L."/>
            <person name="Hou Q."/>
            <person name="Ye Y."/>
            <person name="Xu Y."/>
            <person name="Zhou H."/>
            <person name="Xiong C."/>
            <person name="Li S."/>
            <person name="Yu J."/>
            <person name="Hong S."/>
            <person name="Yu X."/>
            <person name="Zou P."/>
            <person name="Chen C."/>
            <person name="Chang X."/>
            <person name="Wang W."/>
            <person name="Lv Y."/>
            <person name="Sun Y."/>
            <person name="Ma L."/>
            <person name="Shen B."/>
            <person name="Zhu C."/>
        </authorList>
    </citation>
    <scope>NUCLEOTIDE SEQUENCE [LARGE SCALE GENOMIC DNA]</scope>
</reference>
<keyword evidence="4" id="KW-1185">Reference proteome</keyword>
<sequence length="161" mass="16495">MPCPCPVLETRSAGPTGPSSAVERRRVPTYLSIFGATVEQFPAKVATEKNEPAASAASVGGRSSRSSPSTVDVTSPTNVPNSTVPPPRSPSEPASSPPQTVLPEVPTIMAGHTVQTATGPTTTAATPTATPVLAWSPLLFPPWNTALLPAAFYPALRSLPG</sequence>
<gene>
    <name evidence="2" type="ORF">ZHAS_00013014</name>
</gene>
<dbReference type="EnsemblMetazoa" id="ASIC013014-RA">
    <property type="protein sequence ID" value="ASIC013014-PA"/>
    <property type="gene ID" value="ASIC013014"/>
</dbReference>
<dbReference type="AlphaFoldDB" id="A0A084W4F1"/>
<dbReference type="VEuPathDB" id="VectorBase:ASIC013014"/>
<dbReference type="Proteomes" id="UP000030765">
    <property type="component" value="Unassembled WGS sequence"/>
</dbReference>
<accession>A0A084W4F1</accession>